<dbReference type="InParanoid" id="A0A7N2LNQ6"/>
<organism evidence="2 3">
    <name type="scientific">Quercus lobata</name>
    <name type="common">Valley oak</name>
    <dbReference type="NCBI Taxonomy" id="97700"/>
    <lineage>
        <taxon>Eukaryota</taxon>
        <taxon>Viridiplantae</taxon>
        <taxon>Streptophyta</taxon>
        <taxon>Embryophyta</taxon>
        <taxon>Tracheophyta</taxon>
        <taxon>Spermatophyta</taxon>
        <taxon>Magnoliopsida</taxon>
        <taxon>eudicotyledons</taxon>
        <taxon>Gunneridae</taxon>
        <taxon>Pentapetalae</taxon>
        <taxon>rosids</taxon>
        <taxon>fabids</taxon>
        <taxon>Fagales</taxon>
        <taxon>Fagaceae</taxon>
        <taxon>Quercus</taxon>
    </lineage>
</organism>
<accession>A0A7N2LNQ6</accession>
<name>A0A7N2LNQ6_QUELO</name>
<dbReference type="InterPro" id="IPR049452">
    <property type="entry name" value="Anoctamin_TM"/>
</dbReference>
<dbReference type="Pfam" id="PF04547">
    <property type="entry name" value="Anoctamin"/>
    <property type="match status" value="1"/>
</dbReference>
<sequence length="196" mass="22999">MKIIIFITEIATKRKVWRGGSRWQQVGWKISYSVGVEPGYKLLGMEWGSLQSPVKALRKWGTDKTNEKEVYQRSEWFGHLLRFRNDAIVIMSIIFLQLPFELAYAHLYEFIVSDVMNLSPLILFKPPDFFWHKKDEGLEGLSRFGLTAVYLFAIQHFTWIGGKISVRLIKYENNETAEKRADSLVYKAKRTPKQYK</sequence>
<protein>
    <recommendedName>
        <fullName evidence="1">Anoctamin transmembrane domain-containing protein</fullName>
    </recommendedName>
</protein>
<evidence type="ECO:0000313" key="3">
    <source>
        <dbReference type="Proteomes" id="UP000594261"/>
    </source>
</evidence>
<dbReference type="EnsemblPlants" id="QL05p015216:mrna">
    <property type="protein sequence ID" value="QL05p015216:mrna"/>
    <property type="gene ID" value="QL05p015216"/>
</dbReference>
<dbReference type="Gramene" id="QL05p015216:mrna">
    <property type="protein sequence ID" value="QL05p015216:mrna"/>
    <property type="gene ID" value="QL05p015216"/>
</dbReference>
<evidence type="ECO:0000259" key="1">
    <source>
        <dbReference type="Pfam" id="PF04547"/>
    </source>
</evidence>
<dbReference type="Proteomes" id="UP000594261">
    <property type="component" value="Chromosome 5"/>
</dbReference>
<proteinExistence type="predicted"/>
<evidence type="ECO:0000313" key="2">
    <source>
        <dbReference type="EnsemblPlants" id="QL05p015216:mrna"/>
    </source>
</evidence>
<reference evidence="2 3" key="1">
    <citation type="journal article" date="2016" name="G3 (Bethesda)">
        <title>First Draft Assembly and Annotation of the Genome of a California Endemic Oak Quercus lobata Nee (Fagaceae).</title>
        <authorList>
            <person name="Sork V.L."/>
            <person name="Fitz-Gibbon S.T."/>
            <person name="Puiu D."/>
            <person name="Crepeau M."/>
            <person name="Gugger P.F."/>
            <person name="Sherman R."/>
            <person name="Stevens K."/>
            <person name="Langley C.H."/>
            <person name="Pellegrini M."/>
            <person name="Salzberg S.L."/>
        </authorList>
    </citation>
    <scope>NUCLEOTIDE SEQUENCE [LARGE SCALE GENOMIC DNA]</scope>
    <source>
        <strain evidence="2 3">cv. SW786</strain>
    </source>
</reference>
<feature type="domain" description="Anoctamin transmembrane" evidence="1">
    <location>
        <begin position="56"/>
        <end position="187"/>
    </location>
</feature>
<dbReference type="AlphaFoldDB" id="A0A7N2LNQ6"/>
<keyword evidence="3" id="KW-1185">Reference proteome</keyword>
<dbReference type="EMBL" id="LRBV02000005">
    <property type="status" value="NOT_ANNOTATED_CDS"/>
    <property type="molecule type" value="Genomic_DNA"/>
</dbReference>
<reference evidence="2" key="2">
    <citation type="submission" date="2021-01" db="UniProtKB">
        <authorList>
            <consortium name="EnsemblPlants"/>
        </authorList>
    </citation>
    <scope>IDENTIFICATION</scope>
</reference>